<sequence length="195" mass="21193">TYGCAVHGVVERSRINSGDIVIVSGPGPIGLFSMQIAKSMGAIVIVTGISLDQKRLDIAKKLGADYAVNIQKEDIKNLVSKLTNSEGADVVLECSGAESAVDQGIDLLKKCGIFTQIGLHGKLIKIDFEKICFKELDVYGSLSQTNFAYKRTLALLSEKKVNSKALVTHIFPLEEWEKGFKIAEQKKGLKVVLKP</sequence>
<accession>X1GRH3</accession>
<evidence type="ECO:0000256" key="4">
    <source>
        <dbReference type="ARBA" id="ARBA00022833"/>
    </source>
</evidence>
<comment type="similarity">
    <text evidence="2">Belongs to the zinc-containing alcohol dehydrogenase family.</text>
</comment>
<organism evidence="8">
    <name type="scientific">marine sediment metagenome</name>
    <dbReference type="NCBI Taxonomy" id="412755"/>
    <lineage>
        <taxon>unclassified sequences</taxon>
        <taxon>metagenomes</taxon>
        <taxon>ecological metagenomes</taxon>
    </lineage>
</organism>
<name>X1GRH3_9ZZZZ</name>
<evidence type="ECO:0000259" key="7">
    <source>
        <dbReference type="Pfam" id="PF00107"/>
    </source>
</evidence>
<gene>
    <name evidence="8" type="ORF">S03H2_35100</name>
</gene>
<dbReference type="GO" id="GO:0046872">
    <property type="term" value="F:metal ion binding"/>
    <property type="evidence" value="ECO:0007669"/>
    <property type="project" value="UniProtKB-KW"/>
</dbReference>
<dbReference type="PANTHER" id="PTHR43401">
    <property type="entry name" value="L-THREONINE 3-DEHYDROGENASE"/>
    <property type="match status" value="1"/>
</dbReference>
<dbReference type="Pfam" id="PF00107">
    <property type="entry name" value="ADH_zinc_N"/>
    <property type="match status" value="1"/>
</dbReference>
<evidence type="ECO:0000256" key="3">
    <source>
        <dbReference type="ARBA" id="ARBA00022723"/>
    </source>
</evidence>
<evidence type="ECO:0000256" key="2">
    <source>
        <dbReference type="ARBA" id="ARBA00008072"/>
    </source>
</evidence>
<evidence type="ECO:0000313" key="8">
    <source>
        <dbReference type="EMBL" id="GAH60461.1"/>
    </source>
</evidence>
<dbReference type="SUPFAM" id="SSF51735">
    <property type="entry name" value="NAD(P)-binding Rossmann-fold domains"/>
    <property type="match status" value="1"/>
</dbReference>
<evidence type="ECO:0000256" key="5">
    <source>
        <dbReference type="ARBA" id="ARBA00023002"/>
    </source>
</evidence>
<evidence type="ECO:0000256" key="6">
    <source>
        <dbReference type="ARBA" id="ARBA00023027"/>
    </source>
</evidence>
<feature type="non-terminal residue" evidence="8">
    <location>
        <position position="1"/>
    </location>
</feature>
<dbReference type="InterPro" id="IPR050129">
    <property type="entry name" value="Zn_alcohol_dh"/>
</dbReference>
<dbReference type="InterPro" id="IPR013149">
    <property type="entry name" value="ADH-like_C"/>
</dbReference>
<keyword evidence="5" id="KW-0560">Oxidoreductase</keyword>
<dbReference type="AlphaFoldDB" id="X1GRH3"/>
<dbReference type="InterPro" id="IPR036291">
    <property type="entry name" value="NAD(P)-bd_dom_sf"/>
</dbReference>
<dbReference type="EMBL" id="BARU01021451">
    <property type="protein sequence ID" value="GAH60461.1"/>
    <property type="molecule type" value="Genomic_DNA"/>
</dbReference>
<protein>
    <recommendedName>
        <fullName evidence="7">Alcohol dehydrogenase-like C-terminal domain-containing protein</fullName>
    </recommendedName>
</protein>
<dbReference type="PANTHER" id="PTHR43401:SF2">
    <property type="entry name" value="L-THREONINE 3-DEHYDROGENASE"/>
    <property type="match status" value="1"/>
</dbReference>
<feature type="domain" description="Alcohol dehydrogenase-like C-terminal" evidence="7">
    <location>
        <begin position="28"/>
        <end position="157"/>
    </location>
</feature>
<proteinExistence type="inferred from homology"/>
<comment type="caution">
    <text evidence="8">The sequence shown here is derived from an EMBL/GenBank/DDBJ whole genome shotgun (WGS) entry which is preliminary data.</text>
</comment>
<dbReference type="GO" id="GO:0016491">
    <property type="term" value="F:oxidoreductase activity"/>
    <property type="evidence" value="ECO:0007669"/>
    <property type="project" value="UniProtKB-KW"/>
</dbReference>
<dbReference type="Gene3D" id="3.90.180.10">
    <property type="entry name" value="Medium-chain alcohol dehydrogenases, catalytic domain"/>
    <property type="match status" value="1"/>
</dbReference>
<keyword evidence="6" id="KW-0520">NAD</keyword>
<dbReference type="FunFam" id="3.40.50.720:FF:000068">
    <property type="entry name" value="Sorbitol dehydrogenase"/>
    <property type="match status" value="1"/>
</dbReference>
<comment type="cofactor">
    <cofactor evidence="1">
        <name>Zn(2+)</name>
        <dbReference type="ChEBI" id="CHEBI:29105"/>
    </cofactor>
</comment>
<reference evidence="8" key="1">
    <citation type="journal article" date="2014" name="Front. Microbiol.">
        <title>High frequency of phylogenetically diverse reductive dehalogenase-homologous genes in deep subseafloor sedimentary metagenomes.</title>
        <authorList>
            <person name="Kawai M."/>
            <person name="Futagami T."/>
            <person name="Toyoda A."/>
            <person name="Takaki Y."/>
            <person name="Nishi S."/>
            <person name="Hori S."/>
            <person name="Arai W."/>
            <person name="Tsubouchi T."/>
            <person name="Morono Y."/>
            <person name="Uchiyama I."/>
            <person name="Ito T."/>
            <person name="Fujiyama A."/>
            <person name="Inagaki F."/>
            <person name="Takami H."/>
        </authorList>
    </citation>
    <scope>NUCLEOTIDE SEQUENCE</scope>
    <source>
        <strain evidence="8">Expedition CK06-06</strain>
    </source>
</reference>
<dbReference type="Gene3D" id="3.40.50.720">
    <property type="entry name" value="NAD(P)-binding Rossmann-like Domain"/>
    <property type="match status" value="1"/>
</dbReference>
<keyword evidence="3" id="KW-0479">Metal-binding</keyword>
<keyword evidence="4" id="KW-0862">Zinc</keyword>
<evidence type="ECO:0000256" key="1">
    <source>
        <dbReference type="ARBA" id="ARBA00001947"/>
    </source>
</evidence>